<dbReference type="EMBL" id="CAJNOC010001145">
    <property type="protein sequence ID" value="CAF0839337.1"/>
    <property type="molecule type" value="Genomic_DNA"/>
</dbReference>
<comment type="caution">
    <text evidence="2">The sequence shown here is derived from an EMBL/GenBank/DDBJ whole genome shotgun (WGS) entry which is preliminary data.</text>
</comment>
<sequence>MEHVSPVNATGWLVRFLNRNNFVLRRIASKGRSLPSNCAETINTFIDKCQEDNANRPRSHIYNFDETSIYLDSTDNYTYEVRGSKRVKVDTSGNEKTRISIGLCASAHGPKLPLIIIVPRKTDCHSSLRHILEQGLINDFVDNDKVDNCLNAFERDYLEDDDLSEAGEELSEEEVVDESDADSL</sequence>
<protein>
    <recommendedName>
        <fullName evidence="4">DDE-1 domain-containing protein</fullName>
    </recommendedName>
</protein>
<dbReference type="Proteomes" id="UP000663879">
    <property type="component" value="Unassembled WGS sequence"/>
</dbReference>
<proteinExistence type="predicted"/>
<accession>A0A813VNZ5</accession>
<feature type="region of interest" description="Disordered" evidence="1">
    <location>
        <begin position="160"/>
        <end position="184"/>
    </location>
</feature>
<evidence type="ECO:0000256" key="1">
    <source>
        <dbReference type="SAM" id="MobiDB-lite"/>
    </source>
</evidence>
<gene>
    <name evidence="2" type="ORF">OXX778_LOCUS8369</name>
</gene>
<dbReference type="OrthoDB" id="128287at2759"/>
<evidence type="ECO:0000313" key="2">
    <source>
        <dbReference type="EMBL" id="CAF0839337.1"/>
    </source>
</evidence>
<dbReference type="AlphaFoldDB" id="A0A813VNZ5"/>
<organism evidence="2 3">
    <name type="scientific">Brachionus calyciflorus</name>
    <dbReference type="NCBI Taxonomy" id="104777"/>
    <lineage>
        <taxon>Eukaryota</taxon>
        <taxon>Metazoa</taxon>
        <taxon>Spiralia</taxon>
        <taxon>Gnathifera</taxon>
        <taxon>Rotifera</taxon>
        <taxon>Eurotatoria</taxon>
        <taxon>Monogononta</taxon>
        <taxon>Pseudotrocha</taxon>
        <taxon>Ploima</taxon>
        <taxon>Brachionidae</taxon>
        <taxon>Brachionus</taxon>
    </lineage>
</organism>
<name>A0A813VNZ5_9BILA</name>
<keyword evidence="3" id="KW-1185">Reference proteome</keyword>
<reference evidence="2" key="1">
    <citation type="submission" date="2021-02" db="EMBL/GenBank/DDBJ databases">
        <authorList>
            <person name="Nowell W R."/>
        </authorList>
    </citation>
    <scope>NUCLEOTIDE SEQUENCE</scope>
    <source>
        <strain evidence="2">Ploen Becks lab</strain>
    </source>
</reference>
<evidence type="ECO:0008006" key="4">
    <source>
        <dbReference type="Google" id="ProtNLM"/>
    </source>
</evidence>
<evidence type="ECO:0000313" key="3">
    <source>
        <dbReference type="Proteomes" id="UP000663879"/>
    </source>
</evidence>